<dbReference type="InParanoid" id="S8E7D5"/>
<feature type="domain" description="MYND-type" evidence="6">
    <location>
        <begin position="65"/>
        <end position="90"/>
    </location>
</feature>
<dbReference type="GO" id="GO:0008270">
    <property type="term" value="F:zinc ion binding"/>
    <property type="evidence" value="ECO:0007669"/>
    <property type="project" value="UniProtKB-KW"/>
</dbReference>
<evidence type="ECO:0000256" key="1">
    <source>
        <dbReference type="ARBA" id="ARBA00022723"/>
    </source>
</evidence>
<dbReference type="InterPro" id="IPR002893">
    <property type="entry name" value="Znf_MYND"/>
</dbReference>
<evidence type="ECO:0000313" key="7">
    <source>
        <dbReference type="EMBL" id="EPT00593.1"/>
    </source>
</evidence>
<dbReference type="EMBL" id="KE504148">
    <property type="protein sequence ID" value="EPT00593.1"/>
    <property type="molecule type" value="Genomic_DNA"/>
</dbReference>
<keyword evidence="1" id="KW-0479">Metal-binding</keyword>
<dbReference type="SUPFAM" id="SSF144232">
    <property type="entry name" value="HIT/MYND zinc finger-like"/>
    <property type="match status" value="1"/>
</dbReference>
<organism evidence="7 8">
    <name type="scientific">Fomitopsis schrenkii</name>
    <name type="common">Brown rot fungus</name>
    <dbReference type="NCBI Taxonomy" id="2126942"/>
    <lineage>
        <taxon>Eukaryota</taxon>
        <taxon>Fungi</taxon>
        <taxon>Dikarya</taxon>
        <taxon>Basidiomycota</taxon>
        <taxon>Agaricomycotina</taxon>
        <taxon>Agaricomycetes</taxon>
        <taxon>Polyporales</taxon>
        <taxon>Fomitopsis</taxon>
    </lineage>
</organism>
<evidence type="ECO:0000256" key="4">
    <source>
        <dbReference type="PROSITE-ProRule" id="PRU00134"/>
    </source>
</evidence>
<sequence>MVATIQPGQWRPGDYQASLDLARLLCPPLSLRSIIYGAPVSSVQSLLRTSTIVQPVKDGNSLLACSGCKLVYYCSKKCQKAHWRRHKLWCRSNVKAGSSQHSSVGAPKDEPQSGDLNKTEQSLHVEVKITASPPLVPIHKLQCVYVHGPQINPLIWGF</sequence>
<evidence type="ECO:0000313" key="8">
    <source>
        <dbReference type="Proteomes" id="UP000015241"/>
    </source>
</evidence>
<feature type="compositionally biased region" description="Basic and acidic residues" evidence="5">
    <location>
        <begin position="107"/>
        <end position="116"/>
    </location>
</feature>
<reference evidence="7 8" key="1">
    <citation type="journal article" date="2012" name="Science">
        <title>The Paleozoic origin of enzymatic lignin decomposition reconstructed from 31 fungal genomes.</title>
        <authorList>
            <person name="Floudas D."/>
            <person name="Binder M."/>
            <person name="Riley R."/>
            <person name="Barry K."/>
            <person name="Blanchette R.A."/>
            <person name="Henrissat B."/>
            <person name="Martinez A.T."/>
            <person name="Otillar R."/>
            <person name="Spatafora J.W."/>
            <person name="Yadav J.S."/>
            <person name="Aerts A."/>
            <person name="Benoit I."/>
            <person name="Boyd A."/>
            <person name="Carlson A."/>
            <person name="Copeland A."/>
            <person name="Coutinho P.M."/>
            <person name="de Vries R.P."/>
            <person name="Ferreira P."/>
            <person name="Findley K."/>
            <person name="Foster B."/>
            <person name="Gaskell J."/>
            <person name="Glotzer D."/>
            <person name="Gorecki P."/>
            <person name="Heitman J."/>
            <person name="Hesse C."/>
            <person name="Hori C."/>
            <person name="Igarashi K."/>
            <person name="Jurgens J.A."/>
            <person name="Kallen N."/>
            <person name="Kersten P."/>
            <person name="Kohler A."/>
            <person name="Kuees U."/>
            <person name="Kumar T.K.A."/>
            <person name="Kuo A."/>
            <person name="LaButti K."/>
            <person name="Larrondo L.F."/>
            <person name="Lindquist E."/>
            <person name="Ling A."/>
            <person name="Lombard V."/>
            <person name="Lucas S."/>
            <person name="Lundell T."/>
            <person name="Martin R."/>
            <person name="McLaughlin D.J."/>
            <person name="Morgenstern I."/>
            <person name="Morin E."/>
            <person name="Murat C."/>
            <person name="Nagy L.G."/>
            <person name="Nolan M."/>
            <person name="Ohm R.A."/>
            <person name="Patyshakuliyeva A."/>
            <person name="Rokas A."/>
            <person name="Ruiz-Duenas F.J."/>
            <person name="Sabat G."/>
            <person name="Salamov A."/>
            <person name="Samejima M."/>
            <person name="Schmutz J."/>
            <person name="Slot J.C."/>
            <person name="St John F."/>
            <person name="Stenlid J."/>
            <person name="Sun H."/>
            <person name="Sun S."/>
            <person name="Syed K."/>
            <person name="Tsang A."/>
            <person name="Wiebenga A."/>
            <person name="Young D."/>
            <person name="Pisabarro A."/>
            <person name="Eastwood D.C."/>
            <person name="Martin F."/>
            <person name="Cullen D."/>
            <person name="Grigoriev I.V."/>
            <person name="Hibbett D.S."/>
        </authorList>
    </citation>
    <scope>NUCLEOTIDE SEQUENCE</scope>
    <source>
        <strain evidence="8">FP-58527</strain>
    </source>
</reference>
<evidence type="ECO:0000256" key="3">
    <source>
        <dbReference type="ARBA" id="ARBA00022833"/>
    </source>
</evidence>
<dbReference type="Proteomes" id="UP000015241">
    <property type="component" value="Unassembled WGS sequence"/>
</dbReference>
<dbReference type="AlphaFoldDB" id="S8E7D5"/>
<keyword evidence="2 4" id="KW-0863">Zinc-finger</keyword>
<protein>
    <recommendedName>
        <fullName evidence="6">MYND-type domain-containing protein</fullName>
    </recommendedName>
</protein>
<proteinExistence type="predicted"/>
<keyword evidence="3" id="KW-0862">Zinc</keyword>
<keyword evidence="8" id="KW-1185">Reference proteome</keyword>
<dbReference type="PROSITE" id="PS50865">
    <property type="entry name" value="ZF_MYND_2"/>
    <property type="match status" value="1"/>
</dbReference>
<dbReference type="Gene3D" id="6.10.140.2220">
    <property type="match status" value="1"/>
</dbReference>
<accession>S8E7D5</accession>
<gene>
    <name evidence="7" type="ORF">FOMPIDRAFT_1049625</name>
</gene>
<name>S8E7D5_FOMSC</name>
<dbReference type="Pfam" id="PF01753">
    <property type="entry name" value="zf-MYND"/>
    <property type="match status" value="1"/>
</dbReference>
<feature type="region of interest" description="Disordered" evidence="5">
    <location>
        <begin position="97"/>
        <end position="116"/>
    </location>
</feature>
<dbReference type="OrthoDB" id="9922773at2759"/>
<evidence type="ECO:0000256" key="2">
    <source>
        <dbReference type="ARBA" id="ARBA00022771"/>
    </source>
</evidence>
<evidence type="ECO:0000259" key="6">
    <source>
        <dbReference type="PROSITE" id="PS50865"/>
    </source>
</evidence>
<evidence type="ECO:0000256" key="5">
    <source>
        <dbReference type="SAM" id="MobiDB-lite"/>
    </source>
</evidence>
<dbReference type="HOGENOM" id="CLU_1669431_0_0_1"/>